<keyword evidence="2" id="KW-1185">Reference proteome</keyword>
<gene>
    <name evidence="3" type="ORF">K489DRAFT_51610</name>
</gene>
<name>A0A6J3LX71_9PEZI</name>
<reference evidence="3" key="2">
    <citation type="submission" date="2020-04" db="EMBL/GenBank/DDBJ databases">
        <authorList>
            <consortium name="NCBI Genome Project"/>
        </authorList>
    </citation>
    <scope>NUCLEOTIDE SEQUENCE</scope>
    <source>
        <strain evidence="3">CBS 342.82</strain>
    </source>
</reference>
<reference evidence="3" key="1">
    <citation type="submission" date="2020-01" db="EMBL/GenBank/DDBJ databases">
        <authorList>
            <consortium name="DOE Joint Genome Institute"/>
            <person name="Haridas S."/>
            <person name="Albert R."/>
            <person name="Binder M."/>
            <person name="Bloem J."/>
            <person name="Labutti K."/>
            <person name="Salamov A."/>
            <person name="Andreopoulos B."/>
            <person name="Baker S.E."/>
            <person name="Barry K."/>
            <person name="Bills G."/>
            <person name="Bluhm B.H."/>
            <person name="Cannon C."/>
            <person name="Castanera R."/>
            <person name="Culley D.E."/>
            <person name="Daum C."/>
            <person name="Ezra D."/>
            <person name="Gonzalez J.B."/>
            <person name="Henrissat B."/>
            <person name="Kuo A."/>
            <person name="Liang C."/>
            <person name="Lipzen A."/>
            <person name="Lutzoni F."/>
            <person name="Magnuson J."/>
            <person name="Mondo S."/>
            <person name="Nolan M."/>
            <person name="Ohm R."/>
            <person name="Pangilinan J."/>
            <person name="Park H.-J."/>
            <person name="Ramirez L."/>
            <person name="Alfaro M."/>
            <person name="Sun H."/>
            <person name="Tritt A."/>
            <person name="Yoshinaga Y."/>
            <person name="Zwiers L.-H."/>
            <person name="Turgeon B.G."/>
            <person name="Goodwin S.B."/>
            <person name="Spatafora J.W."/>
            <person name="Crous P.W."/>
            <person name="Grigoriev I.V."/>
        </authorList>
    </citation>
    <scope>NUCLEOTIDE SEQUENCE</scope>
    <source>
        <strain evidence="3">CBS 342.82</strain>
    </source>
</reference>
<evidence type="ECO:0000256" key="1">
    <source>
        <dbReference type="SAM" id="MobiDB-lite"/>
    </source>
</evidence>
<sequence length="474" mass="53011">MVRMRNQLSSLGCEYPIRDYTFEPKQNSQPNHGPTPLRRGAVADNSSSSRKRKLSPPDADDENRHEHAARISRRASKDLMPPPNHRASEAFNGPAAGPTLLSSESAKPMRPRLERYHDVHQPASNNSSRNLANFPMKRAEVERVPTNSLHQPQASSSYTLGRTAGAASNESARMLGFPRRNGGCAIGGEIYPVPPNLRAFERSGRDAVDERHFDPARPRRRNEVESSHHSSYHGETPQPRLISRHWPSTRDIAPPMPNLNRSGGPPRSSPFFTHSSIAHAMQQPRSFHNGANQTPRWVQPNVIDLTREHSYSRGMQDVRNDSAGYTNHHGRGPAYHESTNSGPASENEPAWLMSDAVSERFNHDPALYISRGTSSRRRAYLSDQQTLQNRRPGRISLPPPKAHTLRRSDSVLLSQLPGVRGIHSSRRQAARRFDPRQAASDYNHNNYFAYPTMGNSLFSATPGRRSARRPVAPP</sequence>
<dbReference type="Proteomes" id="UP000504637">
    <property type="component" value="Unplaced"/>
</dbReference>
<evidence type="ECO:0000313" key="3">
    <source>
        <dbReference type="RefSeq" id="XP_033457299.1"/>
    </source>
</evidence>
<feature type="region of interest" description="Disordered" evidence="1">
    <location>
        <begin position="324"/>
        <end position="348"/>
    </location>
</feature>
<evidence type="ECO:0000313" key="2">
    <source>
        <dbReference type="Proteomes" id="UP000504637"/>
    </source>
</evidence>
<reference evidence="3" key="3">
    <citation type="submission" date="2025-08" db="UniProtKB">
        <authorList>
            <consortium name="RefSeq"/>
        </authorList>
    </citation>
    <scope>IDENTIFICATION</scope>
    <source>
        <strain evidence="3">CBS 342.82</strain>
    </source>
</reference>
<protein>
    <submittedName>
        <fullName evidence="3">Uncharacterized protein</fullName>
    </submittedName>
</protein>
<proteinExistence type="predicted"/>
<dbReference type="AlphaFoldDB" id="A0A6J3LX71"/>
<organism evidence="3">
    <name type="scientific">Dissoconium aciculare CBS 342.82</name>
    <dbReference type="NCBI Taxonomy" id="1314786"/>
    <lineage>
        <taxon>Eukaryota</taxon>
        <taxon>Fungi</taxon>
        <taxon>Dikarya</taxon>
        <taxon>Ascomycota</taxon>
        <taxon>Pezizomycotina</taxon>
        <taxon>Dothideomycetes</taxon>
        <taxon>Dothideomycetidae</taxon>
        <taxon>Mycosphaerellales</taxon>
        <taxon>Dissoconiaceae</taxon>
        <taxon>Dissoconium</taxon>
    </lineage>
</organism>
<feature type="region of interest" description="Disordered" evidence="1">
    <location>
        <begin position="202"/>
        <end position="273"/>
    </location>
</feature>
<accession>A0A6J3LX71</accession>
<feature type="region of interest" description="Disordered" evidence="1">
    <location>
        <begin position="374"/>
        <end position="403"/>
    </location>
</feature>
<feature type="compositionally biased region" description="Basic and acidic residues" evidence="1">
    <location>
        <begin position="202"/>
        <end position="228"/>
    </location>
</feature>
<dbReference type="GeneID" id="54366489"/>
<feature type="region of interest" description="Disordered" evidence="1">
    <location>
        <begin position="21"/>
        <end position="103"/>
    </location>
</feature>
<dbReference type="RefSeq" id="XP_033457299.1">
    <property type="nucleotide sequence ID" value="XM_033608689.1"/>
</dbReference>